<keyword evidence="4" id="KW-0732">Signal</keyword>
<organism evidence="6 7">
    <name type="scientific">Prorocentrum cordatum</name>
    <dbReference type="NCBI Taxonomy" id="2364126"/>
    <lineage>
        <taxon>Eukaryota</taxon>
        <taxon>Sar</taxon>
        <taxon>Alveolata</taxon>
        <taxon>Dinophyceae</taxon>
        <taxon>Prorocentrales</taxon>
        <taxon>Prorocentraceae</taxon>
        <taxon>Prorocentrum</taxon>
    </lineage>
</organism>
<evidence type="ECO:0000259" key="5">
    <source>
        <dbReference type="PROSITE" id="PS50038"/>
    </source>
</evidence>
<dbReference type="PROSITE" id="PS50038">
    <property type="entry name" value="FZ"/>
    <property type="match status" value="1"/>
</dbReference>
<reference evidence="6" key="1">
    <citation type="submission" date="2023-10" db="EMBL/GenBank/DDBJ databases">
        <authorList>
            <person name="Chen Y."/>
            <person name="Shah S."/>
            <person name="Dougan E. K."/>
            <person name="Thang M."/>
            <person name="Chan C."/>
        </authorList>
    </citation>
    <scope>NUCLEOTIDE SEQUENCE [LARGE SCALE GENOMIC DNA]</scope>
</reference>
<feature type="domain" description="FZ" evidence="5">
    <location>
        <begin position="141"/>
        <end position="308"/>
    </location>
</feature>
<evidence type="ECO:0000256" key="1">
    <source>
        <dbReference type="ARBA" id="ARBA00023157"/>
    </source>
</evidence>
<dbReference type="InterPro" id="IPR036790">
    <property type="entry name" value="Frizzled_dom_sf"/>
</dbReference>
<feature type="region of interest" description="Disordered" evidence="2">
    <location>
        <begin position="40"/>
        <end position="85"/>
    </location>
</feature>
<feature type="chain" id="PRO_5046811757" description="FZ domain-containing protein" evidence="4">
    <location>
        <begin position="18"/>
        <end position="406"/>
    </location>
</feature>
<evidence type="ECO:0000256" key="2">
    <source>
        <dbReference type="SAM" id="MobiDB-lite"/>
    </source>
</evidence>
<name>A0ABN9UK39_9DINO</name>
<evidence type="ECO:0000313" key="7">
    <source>
        <dbReference type="Proteomes" id="UP001189429"/>
    </source>
</evidence>
<dbReference type="Proteomes" id="UP001189429">
    <property type="component" value="Unassembled WGS sequence"/>
</dbReference>
<gene>
    <name evidence="6" type="ORF">PCOR1329_LOCUS49243</name>
</gene>
<evidence type="ECO:0000256" key="4">
    <source>
        <dbReference type="SAM" id="SignalP"/>
    </source>
</evidence>
<keyword evidence="3" id="KW-0812">Transmembrane</keyword>
<accession>A0ABN9UK39</accession>
<feature type="transmembrane region" description="Helical" evidence="3">
    <location>
        <begin position="323"/>
        <end position="356"/>
    </location>
</feature>
<comment type="caution">
    <text evidence="6">The sequence shown here is derived from an EMBL/GenBank/DDBJ whole genome shotgun (WGS) entry which is preliminary data.</text>
</comment>
<keyword evidence="7" id="KW-1185">Reference proteome</keyword>
<evidence type="ECO:0000256" key="3">
    <source>
        <dbReference type="SAM" id="Phobius"/>
    </source>
</evidence>
<feature type="transmembrane region" description="Helical" evidence="3">
    <location>
        <begin position="386"/>
        <end position="403"/>
    </location>
</feature>
<dbReference type="EMBL" id="CAUYUJ010015956">
    <property type="protein sequence ID" value="CAK0860197.1"/>
    <property type="molecule type" value="Genomic_DNA"/>
</dbReference>
<protein>
    <recommendedName>
        <fullName evidence="5">FZ domain-containing protein</fullName>
    </recommendedName>
</protein>
<keyword evidence="1" id="KW-1015">Disulfide bond</keyword>
<proteinExistence type="predicted"/>
<evidence type="ECO:0000313" key="6">
    <source>
        <dbReference type="EMBL" id="CAK0860197.1"/>
    </source>
</evidence>
<dbReference type="InterPro" id="IPR020067">
    <property type="entry name" value="Frizzled_dom"/>
</dbReference>
<dbReference type="Pfam" id="PF01392">
    <property type="entry name" value="Fz"/>
    <property type="match status" value="1"/>
</dbReference>
<sequence>MPRASVVLLVLAACADGGSPTSQASGSRRPRRNVSIWAKMVPADTTRQRRERARAASAEAAHRRLEQANDTNVSNQSEANTTEAEQQIGLLEGSGVPWEIFRLISGERHDGHAKDLSSLRPVLASAHLDMSACELPAGSGSNSGVCVEESVVQADMSFCGDAVKYTACVPADQPLWPNWNTSAKDRLIGEMFKVLVEERLKREVNVTPDEYVELRFLSNAACFTALKNVLCWYNFPKCNDQYASLPLCRSSCEQYYSACRYPADAGGVYSMCQEDSVSSSGLFDLGHPGPDQLLADFTGDKSEICERTKERYESMLEEEDIGMYWLVMTWYGIALVSVTTLVLLVLGFFLFVPYGIRIRILWITKRVFKSPLLIWRATPKCSGNTCMFLFFAVFVLLLLYGAFRRP</sequence>
<dbReference type="SUPFAM" id="SSF63501">
    <property type="entry name" value="Frizzled cysteine-rich domain"/>
    <property type="match status" value="1"/>
</dbReference>
<dbReference type="Gene3D" id="1.10.2000.10">
    <property type="entry name" value="Frizzled cysteine-rich domain"/>
    <property type="match status" value="1"/>
</dbReference>
<feature type="compositionally biased region" description="Polar residues" evidence="2">
    <location>
        <begin position="68"/>
        <end position="85"/>
    </location>
</feature>
<keyword evidence="3" id="KW-1133">Transmembrane helix</keyword>
<keyword evidence="3" id="KW-0472">Membrane</keyword>
<feature type="signal peptide" evidence="4">
    <location>
        <begin position="1"/>
        <end position="17"/>
    </location>
</feature>